<keyword evidence="2" id="KW-1185">Reference proteome</keyword>
<sequence length="105" mass="11598">MGGSAICAAVILVEPLIETVTLEGMERHPGRLPPQLLHCFTLSFPEEVGKEEGDGQYEDSENGDYDNFNFFLIESDISGAIFGKHLINYHLDGVGDLSPVIFRRT</sequence>
<dbReference type="AlphaFoldDB" id="W1NSJ1"/>
<dbReference type="HOGENOM" id="CLU_2240261_0_0_1"/>
<name>W1NSJ1_AMBTC</name>
<accession>W1NSJ1</accession>
<gene>
    <name evidence="1" type="ORF">AMTR_s00109p00108480</name>
</gene>
<proteinExistence type="predicted"/>
<dbReference type="Proteomes" id="UP000017836">
    <property type="component" value="Unassembled WGS sequence"/>
</dbReference>
<organism evidence="1 2">
    <name type="scientific">Amborella trichopoda</name>
    <dbReference type="NCBI Taxonomy" id="13333"/>
    <lineage>
        <taxon>Eukaryota</taxon>
        <taxon>Viridiplantae</taxon>
        <taxon>Streptophyta</taxon>
        <taxon>Embryophyta</taxon>
        <taxon>Tracheophyta</taxon>
        <taxon>Spermatophyta</taxon>
        <taxon>Magnoliopsida</taxon>
        <taxon>Amborellales</taxon>
        <taxon>Amborellaceae</taxon>
        <taxon>Amborella</taxon>
    </lineage>
</organism>
<dbReference type="Gramene" id="ERM98653">
    <property type="protein sequence ID" value="ERM98653"/>
    <property type="gene ID" value="AMTR_s00109p00108480"/>
</dbReference>
<evidence type="ECO:0000313" key="2">
    <source>
        <dbReference type="Proteomes" id="UP000017836"/>
    </source>
</evidence>
<reference evidence="2" key="1">
    <citation type="journal article" date="2013" name="Science">
        <title>The Amborella genome and the evolution of flowering plants.</title>
        <authorList>
            <consortium name="Amborella Genome Project"/>
        </authorList>
    </citation>
    <scope>NUCLEOTIDE SEQUENCE [LARGE SCALE GENOMIC DNA]</scope>
</reference>
<evidence type="ECO:0000313" key="1">
    <source>
        <dbReference type="EMBL" id="ERM98653.1"/>
    </source>
</evidence>
<protein>
    <submittedName>
        <fullName evidence="1">Uncharacterized protein</fullName>
    </submittedName>
</protein>
<dbReference type="EMBL" id="KI395307">
    <property type="protein sequence ID" value="ERM98653.1"/>
    <property type="molecule type" value="Genomic_DNA"/>
</dbReference>